<accession>A0ABQ8CCH7</accession>
<name>A0ABQ8CCH7_BRANA</name>
<evidence type="ECO:0000256" key="2">
    <source>
        <dbReference type="ARBA" id="ARBA00022842"/>
    </source>
</evidence>
<comment type="caution">
    <text evidence="3">The sequence shown here is derived from an EMBL/GenBank/DDBJ whole genome shotgun (WGS) entry which is preliminary data.</text>
</comment>
<dbReference type="Gene3D" id="3.40.50.1000">
    <property type="entry name" value="HAD superfamily/HAD-like"/>
    <property type="match status" value="1"/>
</dbReference>
<evidence type="ECO:0000313" key="4">
    <source>
        <dbReference type="Proteomes" id="UP000824890"/>
    </source>
</evidence>
<sequence length="188" mass="21205">MNRFMLRLHNCHLKYYMVNSHMPSYIVAIPICAAVQKINLEKYCGYSFFFLFCKIGFCDIMLVPKIAVCVRLVTIRVCQMQLGIAVYVLNVTYDDFEGSFLQEAINIAAKLWVMSPSSPTDKLLLVQSLRRSGHVVAATEEGTNDGPALHEFFASKVKKILMLGGAFFALRKVNLTDEANVQHRKTSS</sequence>
<dbReference type="PANTHER" id="PTHR24093">
    <property type="entry name" value="CATION TRANSPORTING ATPASE"/>
    <property type="match status" value="1"/>
</dbReference>
<comment type="subcellular location">
    <subcellularLocation>
        <location evidence="1">Endomembrane system</location>
        <topology evidence="1">Multi-pass membrane protein</topology>
    </subcellularLocation>
</comment>
<reference evidence="3 4" key="1">
    <citation type="submission" date="2021-05" db="EMBL/GenBank/DDBJ databases">
        <title>Genome Assembly of Synthetic Allotetraploid Brassica napus Reveals Homoeologous Exchanges between Subgenomes.</title>
        <authorList>
            <person name="Davis J.T."/>
        </authorList>
    </citation>
    <scope>NUCLEOTIDE SEQUENCE [LARGE SCALE GENOMIC DNA]</scope>
    <source>
        <strain evidence="4">cv. Da-Ae</strain>
        <tissue evidence="3">Seedling</tissue>
    </source>
</reference>
<dbReference type="Proteomes" id="UP000824890">
    <property type="component" value="Unassembled WGS sequence"/>
</dbReference>
<dbReference type="InterPro" id="IPR036412">
    <property type="entry name" value="HAD-like_sf"/>
</dbReference>
<protein>
    <submittedName>
        <fullName evidence="3">Uncharacterized protein</fullName>
    </submittedName>
</protein>
<evidence type="ECO:0000256" key="1">
    <source>
        <dbReference type="ARBA" id="ARBA00004127"/>
    </source>
</evidence>
<dbReference type="EMBL" id="JAGKQM010000008">
    <property type="protein sequence ID" value="KAH0914748.1"/>
    <property type="molecule type" value="Genomic_DNA"/>
</dbReference>
<dbReference type="SUPFAM" id="SSF56784">
    <property type="entry name" value="HAD-like"/>
    <property type="match status" value="1"/>
</dbReference>
<gene>
    <name evidence="3" type="ORF">HID58_029194</name>
</gene>
<keyword evidence="4" id="KW-1185">Reference proteome</keyword>
<keyword evidence="2" id="KW-0460">Magnesium</keyword>
<proteinExistence type="predicted"/>
<organism evidence="3 4">
    <name type="scientific">Brassica napus</name>
    <name type="common">Rape</name>
    <dbReference type="NCBI Taxonomy" id="3708"/>
    <lineage>
        <taxon>Eukaryota</taxon>
        <taxon>Viridiplantae</taxon>
        <taxon>Streptophyta</taxon>
        <taxon>Embryophyta</taxon>
        <taxon>Tracheophyta</taxon>
        <taxon>Spermatophyta</taxon>
        <taxon>Magnoliopsida</taxon>
        <taxon>eudicotyledons</taxon>
        <taxon>Gunneridae</taxon>
        <taxon>Pentapetalae</taxon>
        <taxon>rosids</taxon>
        <taxon>malvids</taxon>
        <taxon>Brassicales</taxon>
        <taxon>Brassicaceae</taxon>
        <taxon>Brassiceae</taxon>
        <taxon>Brassica</taxon>
    </lineage>
</organism>
<dbReference type="InterPro" id="IPR023214">
    <property type="entry name" value="HAD_sf"/>
</dbReference>
<dbReference type="PANTHER" id="PTHR24093:SF369">
    <property type="entry name" value="CALCIUM-TRANSPORTING ATPASE"/>
    <property type="match status" value="1"/>
</dbReference>
<evidence type="ECO:0000313" key="3">
    <source>
        <dbReference type="EMBL" id="KAH0914748.1"/>
    </source>
</evidence>